<dbReference type="Gene3D" id="3.30.420.10">
    <property type="entry name" value="Ribonuclease H-like superfamily/Ribonuclease H"/>
    <property type="match status" value="1"/>
</dbReference>
<dbReference type="PROSITE" id="PS00514">
    <property type="entry name" value="FIBRINOGEN_C_1"/>
    <property type="match status" value="1"/>
</dbReference>
<gene>
    <name evidence="4" type="ORF">MCOR_7932</name>
</gene>
<dbReference type="InterPro" id="IPR050373">
    <property type="entry name" value="Fibrinogen_C-term_domain"/>
</dbReference>
<dbReference type="EMBL" id="CACVKT020001464">
    <property type="protein sequence ID" value="CAC5368347.1"/>
    <property type="molecule type" value="Genomic_DNA"/>
</dbReference>
<dbReference type="OrthoDB" id="10043687at2759"/>
<dbReference type="GO" id="GO:0005615">
    <property type="term" value="C:extracellular space"/>
    <property type="evidence" value="ECO:0007669"/>
    <property type="project" value="TreeGrafter"/>
</dbReference>
<evidence type="ECO:0000256" key="2">
    <source>
        <dbReference type="SAM" id="MobiDB-lite"/>
    </source>
</evidence>
<dbReference type="SUPFAM" id="SSF56496">
    <property type="entry name" value="Fibrinogen C-terminal domain-like"/>
    <property type="match status" value="2"/>
</dbReference>
<evidence type="ECO:0000259" key="3">
    <source>
        <dbReference type="PROSITE" id="PS51406"/>
    </source>
</evidence>
<organism evidence="4 5">
    <name type="scientific">Mytilus coruscus</name>
    <name type="common">Sea mussel</name>
    <dbReference type="NCBI Taxonomy" id="42192"/>
    <lineage>
        <taxon>Eukaryota</taxon>
        <taxon>Metazoa</taxon>
        <taxon>Spiralia</taxon>
        <taxon>Lophotrochozoa</taxon>
        <taxon>Mollusca</taxon>
        <taxon>Bivalvia</taxon>
        <taxon>Autobranchia</taxon>
        <taxon>Pteriomorphia</taxon>
        <taxon>Mytilida</taxon>
        <taxon>Mytiloidea</taxon>
        <taxon>Mytilidae</taxon>
        <taxon>Mytilinae</taxon>
        <taxon>Mytilus</taxon>
    </lineage>
</organism>
<dbReference type="InterPro" id="IPR036397">
    <property type="entry name" value="RNaseH_sf"/>
</dbReference>
<protein>
    <recommendedName>
        <fullName evidence="3">Fibrinogen C-terminal domain-containing protein</fullName>
    </recommendedName>
</protein>
<dbReference type="InterPro" id="IPR036056">
    <property type="entry name" value="Fibrinogen-like_C"/>
</dbReference>
<reference evidence="4 5" key="1">
    <citation type="submission" date="2020-06" db="EMBL/GenBank/DDBJ databases">
        <authorList>
            <person name="Li R."/>
            <person name="Bekaert M."/>
        </authorList>
    </citation>
    <scope>NUCLEOTIDE SEQUENCE [LARGE SCALE GENOMIC DNA]</scope>
    <source>
        <strain evidence="5">wild</strain>
    </source>
</reference>
<dbReference type="FunFam" id="3.90.215.10:FF:000001">
    <property type="entry name" value="Tenascin isoform 1"/>
    <property type="match status" value="1"/>
</dbReference>
<dbReference type="Pfam" id="PF00147">
    <property type="entry name" value="Fibrinogen_C"/>
    <property type="match status" value="2"/>
</dbReference>
<keyword evidence="1" id="KW-1015">Disulfide bond</keyword>
<evidence type="ECO:0000313" key="4">
    <source>
        <dbReference type="EMBL" id="CAC5368347.1"/>
    </source>
</evidence>
<dbReference type="PANTHER" id="PTHR19143">
    <property type="entry name" value="FIBRINOGEN/TENASCIN/ANGIOPOEITIN"/>
    <property type="match status" value="1"/>
</dbReference>
<feature type="compositionally biased region" description="Low complexity" evidence="2">
    <location>
        <begin position="497"/>
        <end position="513"/>
    </location>
</feature>
<dbReference type="PANTHER" id="PTHR19143:SF458">
    <property type="entry name" value="FIBRINOGEN C-TERMINAL DOMAIN-CONTAINING PROTEIN-RELATED"/>
    <property type="match status" value="1"/>
</dbReference>
<dbReference type="PROSITE" id="PS51406">
    <property type="entry name" value="FIBRINOGEN_C_2"/>
    <property type="match status" value="2"/>
</dbReference>
<dbReference type="Pfam" id="PF03184">
    <property type="entry name" value="DDE_1"/>
    <property type="match status" value="1"/>
</dbReference>
<dbReference type="CDD" id="cd00087">
    <property type="entry name" value="FReD"/>
    <property type="match status" value="2"/>
</dbReference>
<accession>A0A6J8AHL1</accession>
<dbReference type="InterPro" id="IPR002181">
    <property type="entry name" value="Fibrinogen_a/b/g_C_dom"/>
</dbReference>
<evidence type="ECO:0000256" key="1">
    <source>
        <dbReference type="ARBA" id="ARBA00023157"/>
    </source>
</evidence>
<dbReference type="Gene3D" id="3.90.215.10">
    <property type="entry name" value="Gamma Fibrinogen, chain A, domain 1"/>
    <property type="match status" value="2"/>
</dbReference>
<keyword evidence="5" id="KW-1185">Reference proteome</keyword>
<proteinExistence type="predicted"/>
<dbReference type="InterPro" id="IPR020837">
    <property type="entry name" value="Fibrinogen_CS"/>
</dbReference>
<dbReference type="GO" id="GO:0003676">
    <property type="term" value="F:nucleic acid binding"/>
    <property type="evidence" value="ECO:0007669"/>
    <property type="project" value="InterPro"/>
</dbReference>
<evidence type="ECO:0000313" key="5">
    <source>
        <dbReference type="Proteomes" id="UP000507470"/>
    </source>
</evidence>
<dbReference type="InterPro" id="IPR014716">
    <property type="entry name" value="Fibrinogen_a/b/g_C_1"/>
</dbReference>
<name>A0A6J8AHL1_MYTCO</name>
<feature type="domain" description="Fibrinogen C-terminal" evidence="3">
    <location>
        <begin position="1069"/>
        <end position="1285"/>
    </location>
</feature>
<dbReference type="Proteomes" id="UP000507470">
    <property type="component" value="Unassembled WGS sequence"/>
</dbReference>
<feature type="domain" description="Fibrinogen C-terminal" evidence="3">
    <location>
        <begin position="707"/>
        <end position="884"/>
    </location>
</feature>
<dbReference type="SMART" id="SM00186">
    <property type="entry name" value="FBG"/>
    <property type="match status" value="2"/>
</dbReference>
<dbReference type="InterPro" id="IPR004875">
    <property type="entry name" value="DDE_SF_endonuclease_dom"/>
</dbReference>
<feature type="region of interest" description="Disordered" evidence="2">
    <location>
        <begin position="497"/>
        <end position="533"/>
    </location>
</feature>
<dbReference type="NCBIfam" id="NF040941">
    <property type="entry name" value="GGGWT_bact"/>
    <property type="match status" value="2"/>
</dbReference>
<feature type="compositionally biased region" description="Basic residues" evidence="2">
    <location>
        <begin position="514"/>
        <end position="524"/>
    </location>
</feature>
<sequence length="1285" mass="146500">MKSGPPPLFSLEQEARLVNHIKKMSHLGYGYTRVEVTALASDYAVNIRLKDKTDKQLSLQWFRSFMEVIDSYFDELEDILNKYDLKNKPHCIYNIDEKGISPEHTPPKVVADVEINSSAVTSERDKTTTIIAAGNAIGTQIPPFLVFAGQRMRQELLQGCTPGTTGDVSPTGWSNTDIFKTYLQTHFINYVQGLSEKQPILVIYDGHLSHVSLGVIDWAKANNIILLVLPAHTSHLLQPLDVGCFGPLSKIYNHSCHKFMRENHCKITRYNVGELCTNAYVKGLSPDNLRSSFRRSGICPLDKSPYPPQMYLPATVYTQTETDGQNQETDDIIDHPNDINVPLTPDQTDRIDNSPPMDLSPDVNQVLVGSPTKTLSPEIMTQVPVSSPPMDLSPDIFRFFDDPDFMDIDIADKTDTLHDNEETQDIHMTLTDMPMDRTLTESPTLSTFFHNRKKVMSNKNVKKNNRKCLSKIVSGKAITEENVIECIKEHCQPKKSVNKSSKINSSKTNSSSAIKKKSSTKRVQSKCNSSPKPCTSGLQVIYLSDSQESLYEHESQMSESDLCCVCHKFYPQKLKECGDLTKAKWGQCMFDGCSHWVHLRFCLLEQKYTHRQNYDWGRCVKFAKYVIFSLQSTKNAFQPLFEAVDHPHIAEKVADKVVELLSNRCVCKQDKEGNNYNEDLEEEKGQCKEFIIKLTICAAICKVLHALIVVKRPSDCMDLDKSTCKSGIYKIYPEKTSGFNVFCEMEEHGGGWTVFQRRMNGKINFYRDWESYKTGFGNMNEEHWLGNENLHQLTSQGKYILRIDMSDLENSKRHAVYSKFSVGSETSGYKLDVTGYFGDAGDSMNYHNGHKFSTMDKDNDVVVRANCAVVHKGGWCQKLFCYTSFEKMSLEVLSTEEHTDDGHGTDYSAKHKVRTVYKHPKGVTFMYIHEDGKDYEDQYHREIVSIGDIEIRYSYDWGNFFIIEYIMISKQGDEISYARREFGALDTLKKETRQANKGKEVLTQLSEDLGLSLKDFIQILTSNFKRRQGVTFHGETADKVVELLSNRCGCKQDKECIDDNGHSEEEQGPCKVKRPSDCNDLDKSTCKSGIYKIYPDKTSGFSVFCEMEKYGGGWTVFQRRMNGKINFYRDWESYKRGFGNMNGEYWLGNEHLHQLTSQGKYMLRIDMSDFENSKRHAVYSKFSVGSESSGYKLDVTGYSGDAGDSMKTFQNGNKFSTMDKDNDVYKDNCAALFKGGWWYGACHQSNLNGLYLKGSHTTHADGVNWYQWKGYKYSLKTTIMMIRRT</sequence>